<keyword evidence="4" id="KW-1185">Reference proteome</keyword>
<reference evidence="3" key="1">
    <citation type="submission" date="2022-11" db="EMBL/GenBank/DDBJ databases">
        <title>Centuries of genome instability and evolution in soft-shell clam transmissible cancer (bioRxiv).</title>
        <authorList>
            <person name="Hart S.F.M."/>
            <person name="Yonemitsu M.A."/>
            <person name="Giersch R.M."/>
            <person name="Beal B.F."/>
            <person name="Arriagada G."/>
            <person name="Davis B.W."/>
            <person name="Ostrander E.A."/>
            <person name="Goff S.P."/>
            <person name="Metzger M.J."/>
        </authorList>
    </citation>
    <scope>NUCLEOTIDE SEQUENCE</scope>
    <source>
        <strain evidence="3">MELC-2E11</strain>
        <tissue evidence="3">Siphon/mantle</tissue>
    </source>
</reference>
<dbReference type="InterPro" id="IPR051589">
    <property type="entry name" value="Sialate-O-sulfotransferase"/>
</dbReference>
<evidence type="ECO:0000313" key="3">
    <source>
        <dbReference type="EMBL" id="WAR18231.1"/>
    </source>
</evidence>
<evidence type="ECO:0000256" key="1">
    <source>
        <dbReference type="ARBA" id="ARBA00010236"/>
    </source>
</evidence>
<accession>A0ABY7FBR8</accession>
<dbReference type="SUPFAM" id="SSF52540">
    <property type="entry name" value="P-loop containing nucleoside triphosphate hydrolases"/>
    <property type="match status" value="1"/>
</dbReference>
<protein>
    <submittedName>
        <fullName evidence="3">WSCD-like protein</fullName>
    </submittedName>
</protein>
<dbReference type="InterPro" id="IPR000863">
    <property type="entry name" value="Sulfotransferase_dom"/>
</dbReference>
<dbReference type="PANTHER" id="PTHR45964">
    <property type="entry name" value="WSCD FAMILY MEMBER CG9164"/>
    <property type="match status" value="1"/>
</dbReference>
<dbReference type="Proteomes" id="UP001164746">
    <property type="component" value="Chromosome 11"/>
</dbReference>
<proteinExistence type="inferred from homology"/>
<gene>
    <name evidence="3" type="ORF">MAR_000069</name>
</gene>
<dbReference type="PANTHER" id="PTHR45964:SF5">
    <property type="entry name" value="WSCD FAMILY MEMBER CG9164"/>
    <property type="match status" value="1"/>
</dbReference>
<dbReference type="InterPro" id="IPR027417">
    <property type="entry name" value="P-loop_NTPase"/>
</dbReference>
<comment type="similarity">
    <text evidence="1">Belongs to the WSCD family.</text>
</comment>
<dbReference type="Pfam" id="PF00685">
    <property type="entry name" value="Sulfotransfer_1"/>
    <property type="match status" value="1"/>
</dbReference>
<name>A0ABY7FBR8_MYAAR</name>
<sequence length="296" mass="33664">MITSSGFAYNQQNTSLTSYKNDVAKLLNSKGLKDNTATMAQNITKAEYNSTQCKHRQVKLSERRLPLTGLLSFPGSGNTWTRHLIQQMTGIGTSSVYCDSGLRSKGFPFECNRELGKTIVVKAHDTKDLVRFQKIILLVRNPYDALLSYATYSKGGHTKIPNTNTIVQASNNMINDSLRWFISLPSKTCSTFRGPIYILQYDLLKADLQTELEKLAQFLDISVPQADIECTVRLQEGNFHRKSNAEDHLRMLRTVYDDKKLEQLRTIARKTESILEKHFKRNFYLGGDTEYALFGK</sequence>
<dbReference type="EMBL" id="CP111022">
    <property type="protein sequence ID" value="WAR18231.1"/>
    <property type="molecule type" value="Genomic_DNA"/>
</dbReference>
<feature type="domain" description="Sulfotransferase" evidence="2">
    <location>
        <begin position="133"/>
        <end position="236"/>
    </location>
</feature>
<dbReference type="Gene3D" id="3.40.50.300">
    <property type="entry name" value="P-loop containing nucleotide triphosphate hydrolases"/>
    <property type="match status" value="1"/>
</dbReference>
<organism evidence="3 4">
    <name type="scientific">Mya arenaria</name>
    <name type="common">Soft-shell clam</name>
    <dbReference type="NCBI Taxonomy" id="6604"/>
    <lineage>
        <taxon>Eukaryota</taxon>
        <taxon>Metazoa</taxon>
        <taxon>Spiralia</taxon>
        <taxon>Lophotrochozoa</taxon>
        <taxon>Mollusca</taxon>
        <taxon>Bivalvia</taxon>
        <taxon>Autobranchia</taxon>
        <taxon>Heteroconchia</taxon>
        <taxon>Euheterodonta</taxon>
        <taxon>Imparidentia</taxon>
        <taxon>Neoheterodontei</taxon>
        <taxon>Myida</taxon>
        <taxon>Myoidea</taxon>
        <taxon>Myidae</taxon>
        <taxon>Mya</taxon>
    </lineage>
</organism>
<evidence type="ECO:0000259" key="2">
    <source>
        <dbReference type="Pfam" id="PF00685"/>
    </source>
</evidence>
<evidence type="ECO:0000313" key="4">
    <source>
        <dbReference type="Proteomes" id="UP001164746"/>
    </source>
</evidence>